<feature type="transmembrane region" description="Helical" evidence="6">
    <location>
        <begin position="243"/>
        <end position="263"/>
    </location>
</feature>
<feature type="domain" description="EamA" evidence="7">
    <location>
        <begin position="9"/>
        <end position="138"/>
    </location>
</feature>
<evidence type="ECO:0000313" key="9">
    <source>
        <dbReference type="Proteomes" id="UP000217005"/>
    </source>
</evidence>
<dbReference type="PANTHER" id="PTHR32322:SF2">
    <property type="entry name" value="EAMA DOMAIN-CONTAINING PROTEIN"/>
    <property type="match status" value="1"/>
</dbReference>
<dbReference type="Pfam" id="PF00892">
    <property type="entry name" value="EamA"/>
    <property type="match status" value="2"/>
</dbReference>
<dbReference type="RefSeq" id="WP_094825653.1">
    <property type="nucleotide sequence ID" value="NZ_NEVL01000002.1"/>
</dbReference>
<evidence type="ECO:0000256" key="2">
    <source>
        <dbReference type="ARBA" id="ARBA00007362"/>
    </source>
</evidence>
<feature type="transmembrane region" description="Helical" evidence="6">
    <location>
        <begin position="98"/>
        <end position="117"/>
    </location>
</feature>
<evidence type="ECO:0000313" key="8">
    <source>
        <dbReference type="EMBL" id="OZI39284.1"/>
    </source>
</evidence>
<dbReference type="InterPro" id="IPR000620">
    <property type="entry name" value="EamA_dom"/>
</dbReference>
<comment type="subcellular location">
    <subcellularLocation>
        <location evidence="1">Membrane</location>
        <topology evidence="1">Multi-pass membrane protein</topology>
    </subcellularLocation>
</comment>
<evidence type="ECO:0000256" key="6">
    <source>
        <dbReference type="SAM" id="Phobius"/>
    </source>
</evidence>
<evidence type="ECO:0000256" key="3">
    <source>
        <dbReference type="ARBA" id="ARBA00022692"/>
    </source>
</evidence>
<accession>A0A261SPG4</accession>
<organism evidence="8 9">
    <name type="scientific">Bordetella genomosp. 1</name>
    <dbReference type="NCBI Taxonomy" id="1395607"/>
    <lineage>
        <taxon>Bacteria</taxon>
        <taxon>Pseudomonadati</taxon>
        <taxon>Pseudomonadota</taxon>
        <taxon>Betaproteobacteria</taxon>
        <taxon>Burkholderiales</taxon>
        <taxon>Alcaligenaceae</taxon>
        <taxon>Bordetella</taxon>
    </lineage>
</organism>
<dbReference type="InterPro" id="IPR037185">
    <property type="entry name" value="EmrE-like"/>
</dbReference>
<feature type="transmembrane region" description="Helical" evidence="6">
    <location>
        <begin position="12"/>
        <end position="35"/>
    </location>
</feature>
<dbReference type="OrthoDB" id="5430053at2"/>
<feature type="transmembrane region" description="Helical" evidence="6">
    <location>
        <begin position="41"/>
        <end position="58"/>
    </location>
</feature>
<evidence type="ECO:0000256" key="5">
    <source>
        <dbReference type="ARBA" id="ARBA00023136"/>
    </source>
</evidence>
<dbReference type="InterPro" id="IPR050638">
    <property type="entry name" value="AA-Vitamin_Transporters"/>
</dbReference>
<feature type="transmembrane region" description="Helical" evidence="6">
    <location>
        <begin position="214"/>
        <end position="236"/>
    </location>
</feature>
<dbReference type="PANTHER" id="PTHR32322">
    <property type="entry name" value="INNER MEMBRANE TRANSPORTER"/>
    <property type="match status" value="1"/>
</dbReference>
<protein>
    <submittedName>
        <fullName evidence="8">EamA family transporter</fullName>
    </submittedName>
</protein>
<evidence type="ECO:0000256" key="1">
    <source>
        <dbReference type="ARBA" id="ARBA00004141"/>
    </source>
</evidence>
<dbReference type="EMBL" id="NEVL01000002">
    <property type="protein sequence ID" value="OZI39284.1"/>
    <property type="molecule type" value="Genomic_DNA"/>
</dbReference>
<feature type="domain" description="EamA" evidence="7">
    <location>
        <begin position="152"/>
        <end position="286"/>
    </location>
</feature>
<keyword evidence="5 6" id="KW-0472">Membrane</keyword>
<evidence type="ECO:0000256" key="4">
    <source>
        <dbReference type="ARBA" id="ARBA00022989"/>
    </source>
</evidence>
<keyword evidence="3 6" id="KW-0812">Transmembrane</keyword>
<feature type="transmembrane region" description="Helical" evidence="6">
    <location>
        <begin position="126"/>
        <end position="143"/>
    </location>
</feature>
<proteinExistence type="inferred from homology"/>
<comment type="caution">
    <text evidence="8">The sequence shown here is derived from an EMBL/GenBank/DDBJ whole genome shotgun (WGS) entry which is preliminary data.</text>
</comment>
<dbReference type="Gene3D" id="1.10.3730.20">
    <property type="match status" value="1"/>
</dbReference>
<keyword evidence="4 6" id="KW-1133">Transmembrane helix</keyword>
<gene>
    <name evidence="8" type="ORF">CEG14_07110</name>
</gene>
<feature type="transmembrane region" description="Helical" evidence="6">
    <location>
        <begin position="149"/>
        <end position="168"/>
    </location>
</feature>
<comment type="similarity">
    <text evidence="2">Belongs to the EamA transporter family.</text>
</comment>
<dbReference type="Proteomes" id="UP000217005">
    <property type="component" value="Unassembled WGS sequence"/>
</dbReference>
<dbReference type="SUPFAM" id="SSF103481">
    <property type="entry name" value="Multidrug resistance efflux transporter EmrE"/>
    <property type="match status" value="2"/>
</dbReference>
<sequence>MSRAGFDRTGVLLMLGTVLVWAGSWIAMKLVVPYIGPYDFVVVRYLSGAAVLFAVLVFTGRPLAMPPWKLTVAVGLTQTASFQGFVQTALVTGGVGKVSLMAYTMPFWVVLFAWLLLGERPTWRHWAGIALAALGLICFVEPWAGVGDIGPVVLGVASGLCWGLGTVFSKRMFERHRPDIITFTAWQMLIGGLAITPIALLVPQIEARWGWQLWTGMTYIVLIASALAWLLWLAVVRRLPASVAGLSSLGVPVVAMLLAWLILHEQPNGAELSGMALILGGILVVSRAARS</sequence>
<evidence type="ECO:0000259" key="7">
    <source>
        <dbReference type="Pfam" id="PF00892"/>
    </source>
</evidence>
<name>A0A261SPG4_9BORD</name>
<reference evidence="8 9" key="1">
    <citation type="submission" date="2017-05" db="EMBL/GenBank/DDBJ databases">
        <title>Complete and WGS of Bordetella genogroups.</title>
        <authorList>
            <person name="Spilker T."/>
            <person name="LiPuma J."/>
        </authorList>
    </citation>
    <scope>NUCLEOTIDE SEQUENCE [LARGE SCALE GENOMIC DNA]</scope>
    <source>
        <strain evidence="8 9">AU17610</strain>
    </source>
</reference>
<dbReference type="GO" id="GO:0016020">
    <property type="term" value="C:membrane"/>
    <property type="evidence" value="ECO:0007669"/>
    <property type="project" value="UniProtKB-SubCell"/>
</dbReference>
<feature type="transmembrane region" description="Helical" evidence="6">
    <location>
        <begin position="180"/>
        <end position="202"/>
    </location>
</feature>
<dbReference type="AlphaFoldDB" id="A0A261SPG4"/>
<feature type="transmembrane region" description="Helical" evidence="6">
    <location>
        <begin position="269"/>
        <end position="289"/>
    </location>
</feature>